<dbReference type="PROSITE" id="PS50297">
    <property type="entry name" value="ANK_REP_REGION"/>
    <property type="match status" value="1"/>
</dbReference>
<dbReference type="VEuPathDB" id="GiardiaDB:GL50581_253"/>
<dbReference type="Gene3D" id="3.30.40.10">
    <property type="entry name" value="Zinc/RING finger domain, C3HC4 (zinc finger)"/>
    <property type="match status" value="1"/>
</dbReference>
<dbReference type="PROSITE" id="PS50088">
    <property type="entry name" value="ANK_REPEAT"/>
    <property type="match status" value="1"/>
</dbReference>
<dbReference type="VEuPathDB" id="GiardiaDB:GL50803_006589"/>
<keyword evidence="2" id="KW-0863">Zinc-finger</keyword>
<dbReference type="GO" id="GO:0008270">
    <property type="term" value="F:zinc ion binding"/>
    <property type="evidence" value="ECO:0007669"/>
    <property type="project" value="UniProtKB-KW"/>
</dbReference>
<keyword evidence="1" id="KW-0040">ANK repeat</keyword>
<dbReference type="Pfam" id="PF13920">
    <property type="entry name" value="zf-C3HC4_3"/>
    <property type="match status" value="1"/>
</dbReference>
<accession>V6U0Z7</accession>
<reference evidence="5" key="1">
    <citation type="submission" date="2012-02" db="EMBL/GenBank/DDBJ databases">
        <title>Genome sequencing of Giardia lamblia Genotypes A2 and B isolates (DH and GS) and comparative analysis with the genomes of Genotypes A1 and E (WB and Pig).</title>
        <authorList>
            <person name="Adam R."/>
            <person name="Dahlstrom E."/>
            <person name="Martens C."/>
            <person name="Bruno D."/>
            <person name="Barbian K."/>
            <person name="Porcella S.F."/>
            <person name="Nash T."/>
        </authorList>
    </citation>
    <scope>NUCLEOTIDE SEQUENCE</scope>
    <source>
        <strain evidence="5">GS</strain>
    </source>
</reference>
<dbReference type="InterPro" id="IPR036770">
    <property type="entry name" value="Ankyrin_rpt-contain_sf"/>
</dbReference>
<feature type="domain" description="RING-type" evidence="3">
    <location>
        <begin position="890"/>
        <end position="926"/>
    </location>
</feature>
<name>V6U0Z7_GIAIN</name>
<dbReference type="SUPFAM" id="SSF57850">
    <property type="entry name" value="RING/U-box"/>
    <property type="match status" value="1"/>
</dbReference>
<evidence type="ECO:0000256" key="2">
    <source>
        <dbReference type="PROSITE-ProRule" id="PRU00175"/>
    </source>
</evidence>
<dbReference type="Gene3D" id="1.25.40.20">
    <property type="entry name" value="Ankyrin repeat-containing domain"/>
    <property type="match status" value="4"/>
</dbReference>
<dbReference type="VEuPathDB" id="GiardiaDB:DHA2_150369"/>
<protein>
    <submittedName>
        <fullName evidence="4">Ankyrin repeat protein</fullName>
    </submittedName>
</protein>
<dbReference type="SMART" id="SM00184">
    <property type="entry name" value="RING"/>
    <property type="match status" value="1"/>
</dbReference>
<evidence type="ECO:0000313" key="4">
    <source>
        <dbReference type="EMBL" id="ESU44287.1"/>
    </source>
</evidence>
<organism evidence="4 5">
    <name type="scientific">Giardia intestinalis</name>
    <name type="common">Giardia lamblia</name>
    <dbReference type="NCBI Taxonomy" id="5741"/>
    <lineage>
        <taxon>Eukaryota</taxon>
        <taxon>Metamonada</taxon>
        <taxon>Diplomonadida</taxon>
        <taxon>Hexamitidae</taxon>
        <taxon>Giardiinae</taxon>
        <taxon>Giardia</taxon>
    </lineage>
</organism>
<comment type="caution">
    <text evidence="4">The sequence shown here is derived from an EMBL/GenBank/DDBJ whole genome shotgun (WGS) entry which is preliminary data.</text>
</comment>
<dbReference type="InterPro" id="IPR001841">
    <property type="entry name" value="Znf_RING"/>
</dbReference>
<proteinExistence type="predicted"/>
<dbReference type="PANTHER" id="PTHR24120:SF4">
    <property type="entry name" value="GH07239P"/>
    <property type="match status" value="1"/>
</dbReference>
<evidence type="ECO:0000313" key="5">
    <source>
        <dbReference type="Proteomes" id="UP000018040"/>
    </source>
</evidence>
<dbReference type="PROSITE" id="PS50089">
    <property type="entry name" value="ZF_RING_2"/>
    <property type="match status" value="1"/>
</dbReference>
<dbReference type="Pfam" id="PF12796">
    <property type="entry name" value="Ank_2"/>
    <property type="match status" value="2"/>
</dbReference>
<keyword evidence="2" id="KW-0479">Metal-binding</keyword>
<evidence type="ECO:0000259" key="3">
    <source>
        <dbReference type="PROSITE" id="PS50089"/>
    </source>
</evidence>
<dbReference type="VEuPathDB" id="GiardiaDB:QR46_4285"/>
<dbReference type="InterPro" id="IPR013083">
    <property type="entry name" value="Znf_RING/FYVE/PHD"/>
</dbReference>
<keyword evidence="2" id="KW-0862">Zinc</keyword>
<dbReference type="SUPFAM" id="SSF48403">
    <property type="entry name" value="Ankyrin repeat"/>
    <property type="match status" value="3"/>
</dbReference>
<dbReference type="SMART" id="SM00248">
    <property type="entry name" value="ANK"/>
    <property type="match status" value="14"/>
</dbReference>
<evidence type="ECO:0000256" key="1">
    <source>
        <dbReference type="PROSITE-ProRule" id="PRU00023"/>
    </source>
</evidence>
<gene>
    <name evidence="4" type="ORF">GSB_150504</name>
</gene>
<dbReference type="AlphaFoldDB" id="V6U0Z7"/>
<dbReference type="OrthoDB" id="10251219at2759"/>
<dbReference type="PANTHER" id="PTHR24120">
    <property type="entry name" value="GH07239P"/>
    <property type="match status" value="1"/>
</dbReference>
<dbReference type="InterPro" id="IPR002110">
    <property type="entry name" value="Ankyrin_rpt"/>
</dbReference>
<dbReference type="EMBL" id="AHHH01000025">
    <property type="protein sequence ID" value="ESU44287.1"/>
    <property type="molecule type" value="Genomic_DNA"/>
</dbReference>
<feature type="repeat" description="ANK" evidence="1">
    <location>
        <begin position="71"/>
        <end position="103"/>
    </location>
</feature>
<sequence>MLNYFNMSNAQLLWFNAITHNRIEDVRYHLPKYAKTFNDYSETALMLAVRLNNLEIVTLLADIEATLVNSDGRTALMIAAIYGHIEMARLLVEREARIQDHHGMTALMFAILCENKPVVELLAGHESGILTLKEVMLGCLNDNYLEREDGSMDTVSDSSSVLSVQTPTSVLPDRERRKTTMQRKNLPYSRRIAPYYSVPIGYTSLLFAILCGDTDSVQLLAPEYHISIYNRHVDRLVTPSILAVELQQLEMLKILIKSGSSSLTESGHCALYAAILQGNIELVSLLFKHEKCFLADERICMPSVMICLIEKIIACNPICEGNPTFVEFLDKLLKSGNIREKDKHGMTILLMGAALNLVWLVQAILDADPDALCDVDCQGWSALHYASAANSFDTGRLLQKKLIGSVDAKGCTSLMIAAKHGSSSMVKSLRNESTLIDKQGQSALMLLIQGAASCPCRERQARTLESAKYILEEEAGIINSTSRSALMLSVWYRFYDLALQLTAYEKGYQDKSGYTALILAVYVNCSNITLIERLSQTEALLRLSNQFGGGKSALMLAIERGANPLLLDTLLKNQLATGLIDAAGYSALMYAIEKKDIELGLQLVHVPAELGHACFAKRQTALMKAILSKLDDIAIVLASRAPELCKQDYKGRTALMHAIDTKNETLALVLAESEQGYRDVNGKTALIHAIEKKPSLLYRIGIWSEILMSDKDGLTPLDYAKRCRSEFVQVKNRHTKVITTHNLPVDLVVHSMEVPLAYPTKVHEYFKQYMCRTYDRMALFARQLLARRHTDRCTDNVEHHLTNNLPSSTDNVISPALGHTIMFQESPVISQWSTGILQIADILLDVFVYDWESQESWIDISNLLDEYLRAIKAIEGSHTLRDDELYEDFCCICMDAPVKIVLMPCKHAVLCERCNLNIKKVCPICRHTVINSIELNH</sequence>
<reference evidence="4 5" key="2">
    <citation type="journal article" date="2013" name="Genome Biol. Evol.">
        <title>Genome sequencing of Giardia lamblia genotypes A2 and B isolates (DH and GS) and comparative analysis with the genomes of genotypes A1 and E (WB and Pig).</title>
        <authorList>
            <person name="Adam R.D."/>
            <person name="Dahlstrom E.W."/>
            <person name="Martens C.A."/>
            <person name="Bruno D.P."/>
            <person name="Barbian K.D."/>
            <person name="Ricklefs S.M."/>
            <person name="Hernandez M.M."/>
            <person name="Narla N.P."/>
            <person name="Patel R.B."/>
            <person name="Porcella S.F."/>
            <person name="Nash T.E."/>
        </authorList>
    </citation>
    <scope>NUCLEOTIDE SEQUENCE [LARGE SCALE GENOMIC DNA]</scope>
    <source>
        <strain evidence="4 5">GS</strain>
    </source>
</reference>
<dbReference type="Proteomes" id="UP000018040">
    <property type="component" value="Unassembled WGS sequence"/>
</dbReference>